<evidence type="ECO:0000256" key="1">
    <source>
        <dbReference type="ARBA" id="ARBA00004141"/>
    </source>
</evidence>
<dbReference type="PANTHER" id="PTHR31102:SF1">
    <property type="entry name" value="CATION_H+ EXCHANGER DOMAIN-CONTAINING PROTEIN"/>
    <property type="match status" value="1"/>
</dbReference>
<evidence type="ECO:0000256" key="3">
    <source>
        <dbReference type="ARBA" id="ARBA00022989"/>
    </source>
</evidence>
<feature type="transmembrane region" description="Helical" evidence="5">
    <location>
        <begin position="362"/>
        <end position="382"/>
    </location>
</feature>
<name>C0GJU6_DETAL</name>
<feature type="transmembrane region" description="Helical" evidence="5">
    <location>
        <begin position="146"/>
        <end position="172"/>
    </location>
</feature>
<gene>
    <name evidence="7" type="ORF">DealDRAFT_2749</name>
</gene>
<evidence type="ECO:0000256" key="2">
    <source>
        <dbReference type="ARBA" id="ARBA00022692"/>
    </source>
</evidence>
<evidence type="ECO:0000259" key="6">
    <source>
        <dbReference type="Pfam" id="PF00999"/>
    </source>
</evidence>
<keyword evidence="8" id="KW-1185">Reference proteome</keyword>
<feature type="transmembrane region" description="Helical" evidence="5">
    <location>
        <begin position="56"/>
        <end position="72"/>
    </location>
</feature>
<feature type="transmembrane region" description="Helical" evidence="5">
    <location>
        <begin position="24"/>
        <end position="44"/>
    </location>
</feature>
<dbReference type="GO" id="GO:0016020">
    <property type="term" value="C:membrane"/>
    <property type="evidence" value="ECO:0007669"/>
    <property type="project" value="UniProtKB-SubCell"/>
</dbReference>
<dbReference type="Pfam" id="PF00999">
    <property type="entry name" value="Na_H_Exchanger"/>
    <property type="match status" value="1"/>
</dbReference>
<dbReference type="GO" id="GO:1902600">
    <property type="term" value="P:proton transmembrane transport"/>
    <property type="evidence" value="ECO:0007669"/>
    <property type="project" value="InterPro"/>
</dbReference>
<feature type="transmembrane region" description="Helical" evidence="5">
    <location>
        <begin position="84"/>
        <end position="106"/>
    </location>
</feature>
<dbReference type="AlphaFoldDB" id="C0GJU6"/>
<sequence>MLNSLLIIFFLGLGAKKLFEKFKLPGLVGLVLVGILTGPFVLNLLEQDILALSTEIRLLALIIILLRAGLGLDRQILTRIGSSAIKMSAIPGIFEGTTIMILSRIFLDFSWAQAGVLGFIIAAVSPAVVVPSMLDLRDRGLGMDKNVPILILAGASIDDVFAITVFTVFLGLAGGTATEATPLISFAMIPVEIVGGVLLGLIIGYLLVLLFNRFTLHRIEQLLLVTGSGIVVTLIGEAVSLAGLLAVMGLGFILLEKGNGHDYISQLEESLNHLWLGAQLFLFILIGAAVNIQVAWQAGALGIMMIALGLTARSIGVLVATWRSGLSWNERKFCAAAYLPKATVQAAIGGVPLAAGIPGGEIILAIAVLSIIITAPLGAIAIKRLAPRLLNQCELTEGGEWKVESQRNNDN</sequence>
<feature type="transmembrane region" description="Helical" evidence="5">
    <location>
        <begin position="301"/>
        <end position="322"/>
    </location>
</feature>
<dbReference type="InterPro" id="IPR038770">
    <property type="entry name" value="Na+/solute_symporter_sf"/>
</dbReference>
<evidence type="ECO:0000313" key="8">
    <source>
        <dbReference type="Proteomes" id="UP000006443"/>
    </source>
</evidence>
<dbReference type="RefSeq" id="WP_008518442.1">
    <property type="nucleotide sequence ID" value="NZ_ACJM01000018.1"/>
</dbReference>
<feature type="transmembrane region" description="Helical" evidence="5">
    <location>
        <begin position="184"/>
        <end position="210"/>
    </location>
</feature>
<feature type="transmembrane region" description="Helical" evidence="5">
    <location>
        <begin position="222"/>
        <end position="255"/>
    </location>
</feature>
<dbReference type="GO" id="GO:0015297">
    <property type="term" value="F:antiporter activity"/>
    <property type="evidence" value="ECO:0007669"/>
    <property type="project" value="InterPro"/>
</dbReference>
<dbReference type="Proteomes" id="UP000006443">
    <property type="component" value="Unassembled WGS sequence"/>
</dbReference>
<dbReference type="Gene3D" id="1.20.1530.20">
    <property type="match status" value="1"/>
</dbReference>
<dbReference type="STRING" id="555088.DealDRAFT_2749"/>
<proteinExistence type="predicted"/>
<dbReference type="EMBL" id="ACJM01000018">
    <property type="protein sequence ID" value="EEG76404.1"/>
    <property type="molecule type" value="Genomic_DNA"/>
</dbReference>
<feature type="domain" description="Cation/H+ exchanger transmembrane" evidence="6">
    <location>
        <begin position="7"/>
        <end position="385"/>
    </location>
</feature>
<evidence type="ECO:0000256" key="5">
    <source>
        <dbReference type="SAM" id="Phobius"/>
    </source>
</evidence>
<comment type="caution">
    <text evidence="7">The sequence shown here is derived from an EMBL/GenBank/DDBJ whole genome shotgun (WGS) entry which is preliminary data.</text>
</comment>
<feature type="transmembrane region" description="Helical" evidence="5">
    <location>
        <begin position="112"/>
        <end position="134"/>
    </location>
</feature>
<accession>C0GJU6</accession>
<reference evidence="7 8" key="1">
    <citation type="submission" date="2009-02" db="EMBL/GenBank/DDBJ databases">
        <title>Sequencing of the draft genome and assembly of Dethiobacter alkaliphilus AHT 1.</title>
        <authorList>
            <consortium name="US DOE Joint Genome Institute (JGI-PGF)"/>
            <person name="Lucas S."/>
            <person name="Copeland A."/>
            <person name="Lapidus A."/>
            <person name="Glavina del Rio T."/>
            <person name="Dalin E."/>
            <person name="Tice H."/>
            <person name="Bruce D."/>
            <person name="Goodwin L."/>
            <person name="Pitluck S."/>
            <person name="Larimer F."/>
            <person name="Land M.L."/>
            <person name="Hauser L."/>
            <person name="Muyzer G."/>
        </authorList>
    </citation>
    <scope>NUCLEOTIDE SEQUENCE [LARGE SCALE GENOMIC DNA]</scope>
    <source>
        <strain evidence="7 8">AHT 1</strain>
    </source>
</reference>
<evidence type="ECO:0000256" key="4">
    <source>
        <dbReference type="ARBA" id="ARBA00023136"/>
    </source>
</evidence>
<dbReference type="eggNOG" id="COG0025">
    <property type="taxonomic scope" value="Bacteria"/>
</dbReference>
<evidence type="ECO:0000313" key="7">
    <source>
        <dbReference type="EMBL" id="EEG76404.1"/>
    </source>
</evidence>
<protein>
    <submittedName>
        <fullName evidence="7">Sodium/hydrogen exchanger</fullName>
    </submittedName>
</protein>
<dbReference type="InterPro" id="IPR051843">
    <property type="entry name" value="CPA1_transporter"/>
</dbReference>
<keyword evidence="4 5" id="KW-0472">Membrane</keyword>
<keyword evidence="2 5" id="KW-0812">Transmembrane</keyword>
<dbReference type="OrthoDB" id="9790604at2"/>
<feature type="transmembrane region" description="Helical" evidence="5">
    <location>
        <begin position="275"/>
        <end position="294"/>
    </location>
</feature>
<dbReference type="PANTHER" id="PTHR31102">
    <property type="match status" value="1"/>
</dbReference>
<dbReference type="InterPro" id="IPR006153">
    <property type="entry name" value="Cation/H_exchanger_TM"/>
</dbReference>
<comment type="subcellular location">
    <subcellularLocation>
        <location evidence="1">Membrane</location>
        <topology evidence="1">Multi-pass membrane protein</topology>
    </subcellularLocation>
</comment>
<keyword evidence="3 5" id="KW-1133">Transmembrane helix</keyword>
<organism evidence="7 8">
    <name type="scientific">Dethiobacter alkaliphilus AHT 1</name>
    <dbReference type="NCBI Taxonomy" id="555088"/>
    <lineage>
        <taxon>Bacteria</taxon>
        <taxon>Bacillati</taxon>
        <taxon>Bacillota</taxon>
        <taxon>Dethiobacteria</taxon>
        <taxon>Dethiobacterales</taxon>
        <taxon>Dethiobacteraceae</taxon>
        <taxon>Dethiobacter</taxon>
    </lineage>
</organism>